<feature type="transmembrane region" description="Helical" evidence="2">
    <location>
        <begin position="164"/>
        <end position="184"/>
    </location>
</feature>
<dbReference type="Proteomes" id="UP000465609">
    <property type="component" value="Chromosome"/>
</dbReference>
<dbReference type="SUPFAM" id="SSF56524">
    <property type="entry name" value="Oxidoreductase molybdopterin-binding domain"/>
    <property type="match status" value="1"/>
</dbReference>
<feature type="region of interest" description="Disordered" evidence="1">
    <location>
        <begin position="194"/>
        <end position="218"/>
    </location>
</feature>
<dbReference type="InterPro" id="IPR000572">
    <property type="entry name" value="OxRdtase_Mopterin-bd_dom"/>
</dbReference>
<dbReference type="Pfam" id="PF17957">
    <property type="entry name" value="Big_7"/>
    <property type="match status" value="1"/>
</dbReference>
<feature type="transmembrane region" description="Helical" evidence="2">
    <location>
        <begin position="67"/>
        <end position="85"/>
    </location>
</feature>
<accession>A0ABM7I9S0</accession>
<evidence type="ECO:0000313" key="5">
    <source>
        <dbReference type="Proteomes" id="UP000465609"/>
    </source>
</evidence>
<dbReference type="Pfam" id="PF00174">
    <property type="entry name" value="Oxidored_molyb"/>
    <property type="match status" value="1"/>
</dbReference>
<feature type="transmembrane region" description="Helical" evidence="2">
    <location>
        <begin position="119"/>
        <end position="137"/>
    </location>
</feature>
<dbReference type="Gene3D" id="3.90.420.10">
    <property type="entry name" value="Oxidoreductase, molybdopterin-binding domain"/>
    <property type="match status" value="1"/>
</dbReference>
<feature type="domain" description="Oxidoreductase molybdopterin-binding" evidence="3">
    <location>
        <begin position="237"/>
        <end position="389"/>
    </location>
</feature>
<feature type="transmembrane region" description="Helical" evidence="2">
    <location>
        <begin position="92"/>
        <end position="113"/>
    </location>
</feature>
<dbReference type="Gene3D" id="2.60.40.650">
    <property type="match status" value="1"/>
</dbReference>
<keyword evidence="2" id="KW-0812">Transmembrane</keyword>
<gene>
    <name evidence="4" type="ORF">MAUB_11980</name>
</gene>
<dbReference type="RefSeq" id="WP_138231257.1">
    <property type="nucleotide sequence ID" value="NZ_AP022577.1"/>
</dbReference>
<dbReference type="PANTHER" id="PTHR19372">
    <property type="entry name" value="SULFITE REDUCTASE"/>
    <property type="match status" value="1"/>
</dbReference>
<evidence type="ECO:0000313" key="4">
    <source>
        <dbReference type="EMBL" id="BBX83325.1"/>
    </source>
</evidence>
<keyword evidence="2" id="KW-0472">Membrane</keyword>
<proteinExistence type="predicted"/>
<evidence type="ECO:0000256" key="1">
    <source>
        <dbReference type="SAM" id="MobiDB-lite"/>
    </source>
</evidence>
<dbReference type="PANTHER" id="PTHR19372:SF7">
    <property type="entry name" value="SULFITE OXIDASE, MITOCHONDRIAL"/>
    <property type="match status" value="1"/>
</dbReference>
<keyword evidence="2" id="KW-1133">Transmembrane helix</keyword>
<evidence type="ECO:0000259" key="3">
    <source>
        <dbReference type="Pfam" id="PF00174"/>
    </source>
</evidence>
<dbReference type="SUPFAM" id="SSF81296">
    <property type="entry name" value="E set domains"/>
    <property type="match status" value="1"/>
</dbReference>
<evidence type="ECO:0000256" key="2">
    <source>
        <dbReference type="SAM" id="Phobius"/>
    </source>
</evidence>
<keyword evidence="5" id="KW-1185">Reference proteome</keyword>
<reference evidence="4 5" key="1">
    <citation type="journal article" date="2019" name="Emerg. Microbes Infect.">
        <title>Comprehensive subspecies identification of 175 nontuberculous mycobacteria species based on 7547 genomic profiles.</title>
        <authorList>
            <person name="Matsumoto Y."/>
            <person name="Kinjo T."/>
            <person name="Motooka D."/>
            <person name="Nabeya D."/>
            <person name="Jung N."/>
            <person name="Uechi K."/>
            <person name="Horii T."/>
            <person name="Iida T."/>
            <person name="Fujita J."/>
            <person name="Nakamura S."/>
        </authorList>
    </citation>
    <scope>NUCLEOTIDE SEQUENCE [LARGE SCALE GENOMIC DNA]</scope>
    <source>
        <strain evidence="4 5">JCM 15296</strain>
    </source>
</reference>
<sequence length="512" mass="53538">MAPRLDPHRSLAGLAAAAVALGVAALLAIPFGPHADSRTAVGSVVIDLTPGPVKEWAIQTFATDDKLFLTVAVLVAIAVIAMATAQFEDRKIGSIALGLAGVLGSAAVLSRTGARPIDIVPSLVGAAAGIAVLRLLVSERLGHPTPATSPDTDAAADPGRRRSLAALSFLAAGTLAGVIGAVLGRAASSVSSDRSAYAPPAPKVPGPPVPPDVQPAGVDLPPFITPTADFYRIDTALSVPQVQRQDWRLRIHGMVDREVTFRFDELAQFEAINKVVTLTCVSNPVGGNLISNATWTGYRVRDLLARAGVHADADMVLSTSVDGFTAGTPVEALTDNRDALLAVAMNGDPLPTEHGYPARLVVPGLYGYVSATKWLVDLELTRFDRAQAYWTKLGWSAHGPIKTESRIDVPRAGAGVPVGTATFGGVAWAQHRGVKSVEVRIDDGPWRPAALGAAYSNDAWRLWSYTWQAEEPGRHTITVRATDGTGAVQTADVADVVPDGATGWHSVSFTVA</sequence>
<organism evidence="4 5">
    <name type="scientific">Mycolicibacterium aubagnense</name>
    <dbReference type="NCBI Taxonomy" id="319707"/>
    <lineage>
        <taxon>Bacteria</taxon>
        <taxon>Bacillati</taxon>
        <taxon>Actinomycetota</taxon>
        <taxon>Actinomycetes</taxon>
        <taxon>Mycobacteriales</taxon>
        <taxon>Mycobacteriaceae</taxon>
        <taxon>Mycolicibacterium</taxon>
    </lineage>
</organism>
<name>A0ABM7I9S0_9MYCO</name>
<dbReference type="EMBL" id="AP022577">
    <property type="protein sequence ID" value="BBX83325.1"/>
    <property type="molecule type" value="Genomic_DNA"/>
</dbReference>
<dbReference type="InterPro" id="IPR014756">
    <property type="entry name" value="Ig_E-set"/>
</dbReference>
<protein>
    <submittedName>
        <fullName evidence="4">Oxidoreductase</fullName>
    </submittedName>
</protein>
<feature type="compositionally biased region" description="Pro residues" evidence="1">
    <location>
        <begin position="199"/>
        <end position="213"/>
    </location>
</feature>
<dbReference type="InterPro" id="IPR036374">
    <property type="entry name" value="OxRdtase_Mopterin-bd_sf"/>
</dbReference>